<evidence type="ECO:0000256" key="5">
    <source>
        <dbReference type="SAM" id="Phobius"/>
    </source>
</evidence>
<dbReference type="InterPro" id="IPR052951">
    <property type="entry name" value="Tellurite_res_ion_channel"/>
</dbReference>
<feature type="transmembrane region" description="Helical" evidence="5">
    <location>
        <begin position="46"/>
        <end position="67"/>
    </location>
</feature>
<dbReference type="RefSeq" id="WP_083235103.1">
    <property type="nucleotide sequence ID" value="NZ_FMAE01000004.1"/>
</dbReference>
<evidence type="ECO:0000256" key="1">
    <source>
        <dbReference type="ARBA" id="ARBA00004141"/>
    </source>
</evidence>
<gene>
    <name evidence="6" type="ORF">GA0061099_100431</name>
</gene>
<feature type="transmembrane region" description="Helical" evidence="5">
    <location>
        <begin position="143"/>
        <end position="163"/>
    </location>
</feature>
<accession>A0A1C3VJ05</accession>
<evidence type="ECO:0000313" key="6">
    <source>
        <dbReference type="EMBL" id="SCB27474.1"/>
    </source>
</evidence>
<feature type="transmembrane region" description="Helical" evidence="5">
    <location>
        <begin position="169"/>
        <end position="190"/>
    </location>
</feature>
<feature type="transmembrane region" description="Helical" evidence="5">
    <location>
        <begin position="227"/>
        <end position="247"/>
    </location>
</feature>
<dbReference type="GO" id="GO:0005886">
    <property type="term" value="C:plasma membrane"/>
    <property type="evidence" value="ECO:0007669"/>
    <property type="project" value="TreeGrafter"/>
</dbReference>
<feature type="transmembrane region" description="Helical" evidence="5">
    <location>
        <begin position="7"/>
        <end position="26"/>
    </location>
</feature>
<dbReference type="PANTHER" id="PTHR37955">
    <property type="entry name" value="TELLURITE RESISTANCE PROTEIN TEHA"/>
    <property type="match status" value="1"/>
</dbReference>
<keyword evidence="4 5" id="KW-0472">Membrane</keyword>
<dbReference type="InterPro" id="IPR039264">
    <property type="entry name" value="TehA"/>
</dbReference>
<evidence type="ECO:0000256" key="2">
    <source>
        <dbReference type="ARBA" id="ARBA00022692"/>
    </source>
</evidence>
<dbReference type="Gene3D" id="1.50.10.150">
    <property type="entry name" value="Voltage-dependent anion channel"/>
    <property type="match status" value="1"/>
</dbReference>
<dbReference type="PANTHER" id="PTHR37955:SF1">
    <property type="entry name" value="DEP DOMAIN-CONTAINING PROTEIN"/>
    <property type="match status" value="1"/>
</dbReference>
<proteinExistence type="predicted"/>
<dbReference type="InterPro" id="IPR038665">
    <property type="entry name" value="Voltage-dep_anion_channel_sf"/>
</dbReference>
<organism evidence="6 7">
    <name type="scientific">Bradyrhizobium yuanmingense</name>
    <dbReference type="NCBI Taxonomy" id="108015"/>
    <lineage>
        <taxon>Bacteria</taxon>
        <taxon>Pseudomonadati</taxon>
        <taxon>Pseudomonadota</taxon>
        <taxon>Alphaproteobacteria</taxon>
        <taxon>Hyphomicrobiales</taxon>
        <taxon>Nitrobacteraceae</taxon>
        <taxon>Bradyrhizobium</taxon>
    </lineage>
</organism>
<feature type="transmembrane region" description="Helical" evidence="5">
    <location>
        <begin position="284"/>
        <end position="305"/>
    </location>
</feature>
<evidence type="ECO:0000313" key="7">
    <source>
        <dbReference type="Proteomes" id="UP000183174"/>
    </source>
</evidence>
<reference evidence="6 7" key="1">
    <citation type="submission" date="2016-08" db="EMBL/GenBank/DDBJ databases">
        <authorList>
            <person name="Seilhamer J.J."/>
        </authorList>
    </citation>
    <scope>NUCLEOTIDE SEQUENCE [LARGE SCALE GENOMIC DNA]</scope>
    <source>
        <strain evidence="6 7">CCBAU 10071</strain>
    </source>
</reference>
<dbReference type="GO" id="GO:0046583">
    <property type="term" value="F:monoatomic cation efflux transmembrane transporter activity"/>
    <property type="evidence" value="ECO:0007669"/>
    <property type="project" value="TreeGrafter"/>
</dbReference>
<protein>
    <submittedName>
        <fullName evidence="6">Tellurite resistance protein</fullName>
    </submittedName>
</protein>
<dbReference type="Pfam" id="PF03595">
    <property type="entry name" value="SLAC1"/>
    <property type="match status" value="1"/>
</dbReference>
<dbReference type="AlphaFoldDB" id="A0A1C3VJ05"/>
<comment type="subcellular location">
    <subcellularLocation>
        <location evidence="1">Membrane</location>
        <topology evidence="1">Multi-pass membrane protein</topology>
    </subcellularLocation>
</comment>
<keyword evidence="2 5" id="KW-0812">Transmembrane</keyword>
<dbReference type="CDD" id="cd09324">
    <property type="entry name" value="TDT_TehA"/>
    <property type="match status" value="1"/>
</dbReference>
<evidence type="ECO:0000256" key="4">
    <source>
        <dbReference type="ARBA" id="ARBA00023136"/>
    </source>
</evidence>
<dbReference type="Proteomes" id="UP000183174">
    <property type="component" value="Unassembled WGS sequence"/>
</dbReference>
<evidence type="ECO:0000256" key="3">
    <source>
        <dbReference type="ARBA" id="ARBA00022989"/>
    </source>
</evidence>
<dbReference type="NCBIfam" id="NF008032">
    <property type="entry name" value="PRK10764.1"/>
    <property type="match status" value="1"/>
</dbReference>
<feature type="transmembrane region" description="Helical" evidence="5">
    <location>
        <begin position="105"/>
        <end position="123"/>
    </location>
</feature>
<keyword evidence="3 5" id="KW-1133">Transmembrane helix</keyword>
<dbReference type="EMBL" id="FMAE01000004">
    <property type="protein sequence ID" value="SCB27474.1"/>
    <property type="molecule type" value="Genomic_DNA"/>
</dbReference>
<feature type="transmembrane region" description="Helical" evidence="5">
    <location>
        <begin position="202"/>
        <end position="221"/>
    </location>
</feature>
<feature type="transmembrane region" description="Helical" evidence="5">
    <location>
        <begin position="79"/>
        <end position="99"/>
    </location>
</feature>
<name>A0A1C3VJ05_9BRAD</name>
<sequence length="330" mass="34648">MSSLVARLPLVPASFFGIVLGVIGLGSTWRVAHQLWTLPSAIGEGLMALGILIWAAVLLFFVLKWIVSAEAARAEALHPVQCCYVGLAGVSTMLVGVAVQPYHHIAALCIYFVGLVFTLGFALWRTGHLWRGGCDPAASTPVLYLPTVAGSFVTAIGAGALGFPDWGKLAFGSGLFSWLAVESVLLHRLYTLEPLAPGIRPALGIQLAPATVGALAYLSVSEGPPDMVVYALIGYGLLQLLLLVRLLPWILEQPVSAGYWGFTFGLTALAGSLLRMVLRGDTGPAATMAPIVFGAVNLIMAALMLRTLWVLVAGKILPPVVAASAPKTAT</sequence>
<dbReference type="InterPro" id="IPR004695">
    <property type="entry name" value="SLAC1/Mae1/Ssu1/TehA"/>
</dbReference>
<feature type="transmembrane region" description="Helical" evidence="5">
    <location>
        <begin position="259"/>
        <end position="278"/>
    </location>
</feature>